<comment type="caution">
    <text evidence="1">The sequence shown here is derived from an EMBL/GenBank/DDBJ whole genome shotgun (WGS) entry which is preliminary data.</text>
</comment>
<accession>A0A9D3WHV2</accession>
<dbReference type="EMBL" id="JAIQCV010000001">
    <property type="protein sequence ID" value="KAH1129400.1"/>
    <property type="molecule type" value="Genomic_DNA"/>
</dbReference>
<name>A0A9D3WHV2_9ROSI</name>
<evidence type="ECO:0000313" key="1">
    <source>
        <dbReference type="EMBL" id="KAH1129400.1"/>
    </source>
</evidence>
<organism evidence="1 2">
    <name type="scientific">Gossypium stocksii</name>
    <dbReference type="NCBI Taxonomy" id="47602"/>
    <lineage>
        <taxon>Eukaryota</taxon>
        <taxon>Viridiplantae</taxon>
        <taxon>Streptophyta</taxon>
        <taxon>Embryophyta</taxon>
        <taxon>Tracheophyta</taxon>
        <taxon>Spermatophyta</taxon>
        <taxon>Magnoliopsida</taxon>
        <taxon>eudicotyledons</taxon>
        <taxon>Gunneridae</taxon>
        <taxon>Pentapetalae</taxon>
        <taxon>rosids</taxon>
        <taxon>malvids</taxon>
        <taxon>Malvales</taxon>
        <taxon>Malvaceae</taxon>
        <taxon>Malvoideae</taxon>
        <taxon>Gossypium</taxon>
    </lineage>
</organism>
<keyword evidence="2" id="KW-1185">Reference proteome</keyword>
<reference evidence="1 2" key="1">
    <citation type="journal article" date="2021" name="Plant Biotechnol. J.">
        <title>Multi-omics assisted identification of the key and species-specific regulatory components of drought-tolerant mechanisms in Gossypium stocksii.</title>
        <authorList>
            <person name="Yu D."/>
            <person name="Ke L."/>
            <person name="Zhang D."/>
            <person name="Wu Y."/>
            <person name="Sun Y."/>
            <person name="Mei J."/>
            <person name="Sun J."/>
            <person name="Sun Y."/>
        </authorList>
    </citation>
    <scope>NUCLEOTIDE SEQUENCE [LARGE SCALE GENOMIC DNA]</scope>
    <source>
        <strain evidence="2">cv. E1</strain>
        <tissue evidence="1">Leaf</tissue>
    </source>
</reference>
<sequence length="68" mass="7834">DVLVYLTKACTSFEVWATVKRRFGAKSSVKISNMRHAFKMKSMCDNLNKTGNMVKDQEQMSIILEVFQ</sequence>
<dbReference type="AlphaFoldDB" id="A0A9D3WHV2"/>
<proteinExistence type="predicted"/>
<evidence type="ECO:0000313" key="2">
    <source>
        <dbReference type="Proteomes" id="UP000828251"/>
    </source>
</evidence>
<feature type="non-terminal residue" evidence="1">
    <location>
        <position position="1"/>
    </location>
</feature>
<gene>
    <name evidence="1" type="ORF">J1N35_000778</name>
</gene>
<dbReference type="Proteomes" id="UP000828251">
    <property type="component" value="Unassembled WGS sequence"/>
</dbReference>
<protein>
    <submittedName>
        <fullName evidence="1">Uncharacterized protein</fullName>
    </submittedName>
</protein>